<dbReference type="EMBL" id="FNRQ01000002">
    <property type="protein sequence ID" value="SEA68202.1"/>
    <property type="molecule type" value="Genomic_DNA"/>
</dbReference>
<feature type="domain" description="IclR-ED" evidence="5">
    <location>
        <begin position="73"/>
        <end position="249"/>
    </location>
</feature>
<dbReference type="OrthoDB" id="8771130at2"/>
<dbReference type="PROSITE" id="PS51078">
    <property type="entry name" value="ICLR_ED"/>
    <property type="match status" value="1"/>
</dbReference>
<dbReference type="AlphaFoldDB" id="A0A1H4D7F4"/>
<evidence type="ECO:0000313" key="7">
    <source>
        <dbReference type="Proteomes" id="UP000198638"/>
    </source>
</evidence>
<dbReference type="PROSITE" id="PS51077">
    <property type="entry name" value="HTH_ICLR"/>
    <property type="match status" value="1"/>
</dbReference>
<keyword evidence="3" id="KW-0804">Transcription</keyword>
<feature type="domain" description="HTH iclR-type" evidence="4">
    <location>
        <begin position="10"/>
        <end position="72"/>
    </location>
</feature>
<dbReference type="PANTHER" id="PTHR30136">
    <property type="entry name" value="HELIX-TURN-HELIX TRANSCRIPTIONAL REGULATOR, ICLR FAMILY"/>
    <property type="match status" value="1"/>
</dbReference>
<gene>
    <name evidence="6" type="ORF">SAMN05192564_102687</name>
</gene>
<dbReference type="InterPro" id="IPR050707">
    <property type="entry name" value="HTH_MetabolicPath_Reg"/>
</dbReference>
<dbReference type="SUPFAM" id="SSF46785">
    <property type="entry name" value="Winged helix' DNA-binding domain"/>
    <property type="match status" value="1"/>
</dbReference>
<evidence type="ECO:0000256" key="1">
    <source>
        <dbReference type="ARBA" id="ARBA00023015"/>
    </source>
</evidence>
<accession>A0A1H4D7F4</accession>
<sequence length="262" mass="29082">MEEKKSHESVRSVERALEILLAFRPGDKELSVAELLTRVDLSRPTLYRLLNTLEQQGFLVSSGEPQRFRLGSAVAHLAHVWMTSHSIAQLAQPMLRTLWEETTETVALFVPDGVYRLCVAEMESPQPLSFRRGVGYREKLVLGASGRSILSQMQLPAEELGRYLSDPNQDVARLFSELETIRTQGFAMSHHELIEGAVAVAAPFFNGADQVAGSLCIFGPSVRVTDKRVAQFAELTRREAGNLSRVLGQQTRQVHVAAGSRK</sequence>
<reference evidence="7" key="1">
    <citation type="submission" date="2016-10" db="EMBL/GenBank/DDBJ databases">
        <authorList>
            <person name="Varghese N."/>
            <person name="Submissions S."/>
        </authorList>
    </citation>
    <scope>NUCLEOTIDE SEQUENCE [LARGE SCALE GENOMIC DNA]</scope>
    <source>
        <strain evidence="7">LMG 24000</strain>
    </source>
</reference>
<keyword evidence="2 6" id="KW-0238">DNA-binding</keyword>
<evidence type="ECO:0000259" key="4">
    <source>
        <dbReference type="PROSITE" id="PS51077"/>
    </source>
</evidence>
<evidence type="ECO:0000313" key="6">
    <source>
        <dbReference type="EMBL" id="SEA68202.1"/>
    </source>
</evidence>
<evidence type="ECO:0000256" key="3">
    <source>
        <dbReference type="ARBA" id="ARBA00023163"/>
    </source>
</evidence>
<proteinExistence type="predicted"/>
<evidence type="ECO:0000256" key="2">
    <source>
        <dbReference type="ARBA" id="ARBA00023125"/>
    </source>
</evidence>
<dbReference type="InterPro" id="IPR014757">
    <property type="entry name" value="Tscrpt_reg_IclR_C"/>
</dbReference>
<dbReference type="InterPro" id="IPR005471">
    <property type="entry name" value="Tscrpt_reg_IclR_N"/>
</dbReference>
<dbReference type="GO" id="GO:0003700">
    <property type="term" value="F:DNA-binding transcription factor activity"/>
    <property type="evidence" value="ECO:0007669"/>
    <property type="project" value="TreeGrafter"/>
</dbReference>
<dbReference type="Gene3D" id="3.30.450.40">
    <property type="match status" value="1"/>
</dbReference>
<dbReference type="STRING" id="83784.SAMN05192564_102687"/>
<evidence type="ECO:0000259" key="5">
    <source>
        <dbReference type="PROSITE" id="PS51078"/>
    </source>
</evidence>
<keyword evidence="7" id="KW-1185">Reference proteome</keyword>
<organism evidence="6 7">
    <name type="scientific">Paraburkholderia sartisoli</name>
    <dbReference type="NCBI Taxonomy" id="83784"/>
    <lineage>
        <taxon>Bacteria</taxon>
        <taxon>Pseudomonadati</taxon>
        <taxon>Pseudomonadota</taxon>
        <taxon>Betaproteobacteria</taxon>
        <taxon>Burkholderiales</taxon>
        <taxon>Burkholderiaceae</taxon>
        <taxon>Paraburkholderia</taxon>
    </lineage>
</organism>
<dbReference type="RefSeq" id="WP_090532471.1">
    <property type="nucleotide sequence ID" value="NZ_FNRQ01000002.1"/>
</dbReference>
<dbReference type="GO" id="GO:0003677">
    <property type="term" value="F:DNA binding"/>
    <property type="evidence" value="ECO:0007669"/>
    <property type="project" value="UniProtKB-KW"/>
</dbReference>
<dbReference type="InterPro" id="IPR036388">
    <property type="entry name" value="WH-like_DNA-bd_sf"/>
</dbReference>
<dbReference type="Proteomes" id="UP000198638">
    <property type="component" value="Unassembled WGS sequence"/>
</dbReference>
<dbReference type="Pfam" id="PF01614">
    <property type="entry name" value="IclR_C"/>
    <property type="match status" value="1"/>
</dbReference>
<protein>
    <submittedName>
        <fullName evidence="6">DNA-binding transcriptional regulator, IclR family</fullName>
    </submittedName>
</protein>
<name>A0A1H4D7F4_9BURK</name>
<dbReference type="SUPFAM" id="SSF55781">
    <property type="entry name" value="GAF domain-like"/>
    <property type="match status" value="1"/>
</dbReference>
<dbReference type="InterPro" id="IPR029016">
    <property type="entry name" value="GAF-like_dom_sf"/>
</dbReference>
<dbReference type="InterPro" id="IPR036390">
    <property type="entry name" value="WH_DNA-bd_sf"/>
</dbReference>
<dbReference type="GO" id="GO:0045892">
    <property type="term" value="P:negative regulation of DNA-templated transcription"/>
    <property type="evidence" value="ECO:0007669"/>
    <property type="project" value="TreeGrafter"/>
</dbReference>
<dbReference type="Pfam" id="PF09339">
    <property type="entry name" value="HTH_IclR"/>
    <property type="match status" value="1"/>
</dbReference>
<dbReference type="Gene3D" id="1.10.10.10">
    <property type="entry name" value="Winged helix-like DNA-binding domain superfamily/Winged helix DNA-binding domain"/>
    <property type="match status" value="1"/>
</dbReference>
<dbReference type="PANTHER" id="PTHR30136:SF24">
    <property type="entry name" value="HTH-TYPE TRANSCRIPTIONAL REPRESSOR ALLR"/>
    <property type="match status" value="1"/>
</dbReference>
<dbReference type="SMART" id="SM00346">
    <property type="entry name" value="HTH_ICLR"/>
    <property type="match status" value="1"/>
</dbReference>
<keyword evidence="1" id="KW-0805">Transcription regulation</keyword>